<comment type="subcellular location">
    <subcellularLocation>
        <location evidence="3">Secreted</location>
    </subcellularLocation>
</comment>
<gene>
    <name evidence="18" type="ORF">EVJ58_g10151</name>
</gene>
<keyword evidence="11" id="KW-1015">Disulfide bond</keyword>
<dbReference type="FunFam" id="2.60.40.420:FF:000125">
    <property type="entry name" value="Laccase 2"/>
    <property type="match status" value="1"/>
</dbReference>
<evidence type="ECO:0000256" key="13">
    <source>
        <dbReference type="ARBA" id="ARBA00023185"/>
    </source>
</evidence>
<evidence type="ECO:0000313" key="18">
    <source>
        <dbReference type="EMBL" id="TFY52191.1"/>
    </source>
</evidence>
<dbReference type="AlphaFoldDB" id="A0A4Y9XSP6"/>
<evidence type="ECO:0000313" key="19">
    <source>
        <dbReference type="Proteomes" id="UP000298390"/>
    </source>
</evidence>
<evidence type="ECO:0000256" key="6">
    <source>
        <dbReference type="ARBA" id="ARBA00022525"/>
    </source>
</evidence>
<proteinExistence type="inferred from homology"/>
<keyword evidence="8" id="KW-0677">Repeat</keyword>
<evidence type="ECO:0000259" key="15">
    <source>
        <dbReference type="Pfam" id="PF00394"/>
    </source>
</evidence>
<dbReference type="InterPro" id="IPR011707">
    <property type="entry name" value="Cu-oxidase-like_N"/>
</dbReference>
<dbReference type="SUPFAM" id="SSF49503">
    <property type="entry name" value="Cupredoxins"/>
    <property type="match status" value="3"/>
</dbReference>
<evidence type="ECO:0000256" key="10">
    <source>
        <dbReference type="ARBA" id="ARBA00023008"/>
    </source>
</evidence>
<dbReference type="InterPro" id="IPR011706">
    <property type="entry name" value="Cu-oxidase_C"/>
</dbReference>
<keyword evidence="13" id="KW-0439">Lignin degradation</keyword>
<evidence type="ECO:0000256" key="12">
    <source>
        <dbReference type="ARBA" id="ARBA00023180"/>
    </source>
</evidence>
<keyword evidence="9" id="KW-0560">Oxidoreductase</keyword>
<dbReference type="STRING" id="34475.A0A4Y9XSP6"/>
<evidence type="ECO:0000256" key="9">
    <source>
        <dbReference type="ARBA" id="ARBA00023002"/>
    </source>
</evidence>
<dbReference type="Pfam" id="PF00394">
    <property type="entry name" value="Cu-oxidase"/>
    <property type="match status" value="1"/>
</dbReference>
<comment type="catalytic activity">
    <reaction evidence="1">
        <text>4 hydroquinone + O2 = 4 benzosemiquinone + 2 H2O</text>
        <dbReference type="Rhea" id="RHEA:11276"/>
        <dbReference type="ChEBI" id="CHEBI:15377"/>
        <dbReference type="ChEBI" id="CHEBI:15379"/>
        <dbReference type="ChEBI" id="CHEBI:17594"/>
        <dbReference type="ChEBI" id="CHEBI:17977"/>
        <dbReference type="EC" id="1.10.3.2"/>
    </reaction>
</comment>
<accession>A0A4Y9XSP6</accession>
<evidence type="ECO:0000259" key="17">
    <source>
        <dbReference type="Pfam" id="PF07732"/>
    </source>
</evidence>
<name>A0A4Y9XSP6_9APHY</name>
<feature type="domain" description="Plastocyanin-like" evidence="16">
    <location>
        <begin position="377"/>
        <end position="499"/>
    </location>
</feature>
<dbReference type="PROSITE" id="PS00079">
    <property type="entry name" value="MULTICOPPER_OXIDASE1"/>
    <property type="match status" value="1"/>
</dbReference>
<dbReference type="EC" id="1.10.3.2" evidence="5"/>
<keyword evidence="6" id="KW-0964">Secreted</keyword>
<evidence type="ECO:0000256" key="4">
    <source>
        <dbReference type="ARBA" id="ARBA00010609"/>
    </source>
</evidence>
<protein>
    <recommendedName>
        <fullName evidence="5">laccase</fullName>
        <ecNumber evidence="5">1.10.3.2</ecNumber>
    </recommendedName>
</protein>
<evidence type="ECO:0000256" key="1">
    <source>
        <dbReference type="ARBA" id="ARBA00000349"/>
    </source>
</evidence>
<feature type="signal peptide" evidence="14">
    <location>
        <begin position="1"/>
        <end position="21"/>
    </location>
</feature>
<keyword evidence="10" id="KW-0186">Copper</keyword>
<dbReference type="Pfam" id="PF07732">
    <property type="entry name" value="Cu-oxidase_3"/>
    <property type="match status" value="1"/>
</dbReference>
<reference evidence="18 19" key="1">
    <citation type="submission" date="2019-01" db="EMBL/GenBank/DDBJ databases">
        <title>Genome sequencing of the rare red list fungi Fomitopsis rosea.</title>
        <authorList>
            <person name="Buettner E."/>
            <person name="Kellner H."/>
        </authorList>
    </citation>
    <scope>NUCLEOTIDE SEQUENCE [LARGE SCALE GENOMIC DNA]</scope>
    <source>
        <strain evidence="18 19">DSM 105464</strain>
    </source>
</reference>
<dbReference type="PANTHER" id="PTHR11709:SF394">
    <property type="entry name" value="FI03373P-RELATED"/>
    <property type="match status" value="1"/>
</dbReference>
<evidence type="ECO:0000256" key="2">
    <source>
        <dbReference type="ARBA" id="ARBA00001935"/>
    </source>
</evidence>
<dbReference type="PANTHER" id="PTHR11709">
    <property type="entry name" value="MULTI-COPPER OXIDASE"/>
    <property type="match status" value="1"/>
</dbReference>
<dbReference type="InterPro" id="IPR045087">
    <property type="entry name" value="Cu-oxidase_fam"/>
</dbReference>
<comment type="cofactor">
    <cofactor evidence="2">
        <name>Cu cation</name>
        <dbReference type="ChEBI" id="CHEBI:23378"/>
    </cofactor>
</comment>
<sequence>MFQSSLLSGLLALGLAISTSAQSGGPITELNIVNKEISPDGFARQGVLANGTMPGPIIKGNKGDNFQINVIDQLTNTTMNTSTTVHWHGIYQHQTNWADGPAFVTQCPIIAGNSFLYNFTVPDQAGTFWYHSHEGVQYCDGLRGPFIVYDPDDPHKDLYDVDDDTTVITLADWYHSPANDLLAGPVDADSVLINGLGRLNNSDTPVSVIEVEQGKRYRFRLISTSCHPYFNFSIEGHDNMTIIEADGQNTEPLPDIDSIQILAAQRYSFVLEANQPVGNYWIRAAPQTVVAGSAGTPTGLAILRYVNATAVDPTTDPYDIPDPQNPLLEQNLRSYGNVTVPPLDPDCDECDIVLNFSLNTVTGSFFVNDTTYLNASYVNPPVPVLLQILNGTYNAHDLMPANSVQSLPLNKTIQITMPGIIAGPHPLHLHGHSFFVIQSAGSDTPNTINPVRRDTVSIGTGPTNPATIRFVTDNPGPWFMHCHIDFHLAAGFALVMAEAASDVPDYVRPVPPAWEELCREYNSTNPRPLVA</sequence>
<evidence type="ECO:0000256" key="5">
    <source>
        <dbReference type="ARBA" id="ARBA00012297"/>
    </source>
</evidence>
<evidence type="ECO:0000256" key="7">
    <source>
        <dbReference type="ARBA" id="ARBA00022723"/>
    </source>
</evidence>
<dbReference type="Proteomes" id="UP000298390">
    <property type="component" value="Unassembled WGS sequence"/>
</dbReference>
<dbReference type="Gene3D" id="2.60.40.420">
    <property type="entry name" value="Cupredoxins - blue copper proteins"/>
    <property type="match status" value="3"/>
</dbReference>
<dbReference type="Pfam" id="PF07731">
    <property type="entry name" value="Cu-oxidase_2"/>
    <property type="match status" value="1"/>
</dbReference>
<dbReference type="InterPro" id="IPR033138">
    <property type="entry name" value="Cu_oxidase_CS"/>
</dbReference>
<comment type="caution">
    <text evidence="18">The sequence shown here is derived from an EMBL/GenBank/DDBJ whole genome shotgun (WGS) entry which is preliminary data.</text>
</comment>
<dbReference type="InterPro" id="IPR008972">
    <property type="entry name" value="Cupredoxin"/>
</dbReference>
<evidence type="ECO:0000256" key="3">
    <source>
        <dbReference type="ARBA" id="ARBA00004613"/>
    </source>
</evidence>
<dbReference type="FunFam" id="2.60.40.420:FF:000045">
    <property type="entry name" value="Laccase 2"/>
    <property type="match status" value="1"/>
</dbReference>
<organism evidence="18 19">
    <name type="scientific">Rhodofomes roseus</name>
    <dbReference type="NCBI Taxonomy" id="34475"/>
    <lineage>
        <taxon>Eukaryota</taxon>
        <taxon>Fungi</taxon>
        <taxon>Dikarya</taxon>
        <taxon>Basidiomycota</taxon>
        <taxon>Agaricomycotina</taxon>
        <taxon>Agaricomycetes</taxon>
        <taxon>Polyporales</taxon>
        <taxon>Rhodofomes</taxon>
    </lineage>
</organism>
<evidence type="ECO:0000256" key="14">
    <source>
        <dbReference type="SAM" id="SignalP"/>
    </source>
</evidence>
<feature type="domain" description="Plastocyanin-like" evidence="15">
    <location>
        <begin position="165"/>
        <end position="307"/>
    </location>
</feature>
<dbReference type="CDD" id="cd13903">
    <property type="entry name" value="CuRO_3_Tv-LCC_like"/>
    <property type="match status" value="1"/>
</dbReference>
<comment type="similarity">
    <text evidence="4">Belongs to the multicopper oxidase family.</text>
</comment>
<dbReference type="EMBL" id="SEKV01001025">
    <property type="protein sequence ID" value="TFY52191.1"/>
    <property type="molecule type" value="Genomic_DNA"/>
</dbReference>
<dbReference type="InterPro" id="IPR001117">
    <property type="entry name" value="Cu-oxidase_2nd"/>
</dbReference>
<dbReference type="GO" id="GO:0052716">
    <property type="term" value="F:hydroquinone:oxygen oxidoreductase activity"/>
    <property type="evidence" value="ECO:0007669"/>
    <property type="project" value="UniProtKB-EC"/>
</dbReference>
<keyword evidence="14" id="KW-0732">Signal</keyword>
<evidence type="ECO:0000256" key="11">
    <source>
        <dbReference type="ARBA" id="ARBA00023157"/>
    </source>
</evidence>
<keyword evidence="7" id="KW-0479">Metal-binding</keyword>
<evidence type="ECO:0000259" key="16">
    <source>
        <dbReference type="Pfam" id="PF07731"/>
    </source>
</evidence>
<dbReference type="GO" id="GO:0046274">
    <property type="term" value="P:lignin catabolic process"/>
    <property type="evidence" value="ECO:0007669"/>
    <property type="project" value="UniProtKB-KW"/>
</dbReference>
<evidence type="ECO:0000256" key="8">
    <source>
        <dbReference type="ARBA" id="ARBA00022737"/>
    </source>
</evidence>
<dbReference type="GO" id="GO:0005576">
    <property type="term" value="C:extracellular region"/>
    <property type="evidence" value="ECO:0007669"/>
    <property type="project" value="UniProtKB-SubCell"/>
</dbReference>
<dbReference type="GO" id="GO:0005507">
    <property type="term" value="F:copper ion binding"/>
    <property type="evidence" value="ECO:0007669"/>
    <property type="project" value="InterPro"/>
</dbReference>
<keyword evidence="12" id="KW-0325">Glycoprotein</keyword>
<feature type="chain" id="PRO_5021296044" description="laccase" evidence="14">
    <location>
        <begin position="22"/>
        <end position="531"/>
    </location>
</feature>
<feature type="domain" description="Plastocyanin-like" evidence="17">
    <location>
        <begin position="33"/>
        <end position="152"/>
    </location>
</feature>